<dbReference type="RefSeq" id="WP_229961626.1">
    <property type="nucleotide sequence ID" value="NZ_JAJJWI010000014.1"/>
</dbReference>
<accession>A0ABW4X0S8</accession>
<keyword evidence="1" id="KW-0732">Signal</keyword>
<dbReference type="InterPro" id="IPR025411">
    <property type="entry name" value="DUF4136"/>
</dbReference>
<dbReference type="EMBL" id="JBHUHV010000052">
    <property type="protein sequence ID" value="MFD2068231.1"/>
    <property type="molecule type" value="Genomic_DNA"/>
</dbReference>
<comment type="caution">
    <text evidence="3">The sequence shown here is derived from an EMBL/GenBank/DDBJ whole genome shotgun (WGS) entry which is preliminary data.</text>
</comment>
<dbReference type="Proteomes" id="UP001597369">
    <property type="component" value="Unassembled WGS sequence"/>
</dbReference>
<evidence type="ECO:0000259" key="2">
    <source>
        <dbReference type="Pfam" id="PF13590"/>
    </source>
</evidence>
<dbReference type="Gene3D" id="3.30.160.670">
    <property type="match status" value="1"/>
</dbReference>
<protein>
    <submittedName>
        <fullName evidence="3">DUF4136 domain-containing protein</fullName>
    </submittedName>
</protein>
<proteinExistence type="predicted"/>
<dbReference type="Pfam" id="PF13590">
    <property type="entry name" value="DUF4136"/>
    <property type="match status" value="1"/>
</dbReference>
<feature type="chain" id="PRO_5045104361" evidence="1">
    <location>
        <begin position="21"/>
        <end position="182"/>
    </location>
</feature>
<gene>
    <name evidence="3" type="ORF">ACFSKU_15165</name>
</gene>
<feature type="domain" description="DUF4136" evidence="2">
    <location>
        <begin position="33"/>
        <end position="181"/>
    </location>
</feature>
<evidence type="ECO:0000313" key="4">
    <source>
        <dbReference type="Proteomes" id="UP001597369"/>
    </source>
</evidence>
<evidence type="ECO:0000256" key="1">
    <source>
        <dbReference type="SAM" id="SignalP"/>
    </source>
</evidence>
<reference evidence="4" key="1">
    <citation type="journal article" date="2019" name="Int. J. Syst. Evol. Microbiol.">
        <title>The Global Catalogue of Microorganisms (GCM) 10K type strain sequencing project: providing services to taxonomists for standard genome sequencing and annotation.</title>
        <authorList>
            <consortium name="The Broad Institute Genomics Platform"/>
            <consortium name="The Broad Institute Genome Sequencing Center for Infectious Disease"/>
            <person name="Wu L."/>
            <person name="Ma J."/>
        </authorList>
    </citation>
    <scope>NUCLEOTIDE SEQUENCE [LARGE SCALE GENOMIC DNA]</scope>
    <source>
        <strain evidence="4">JCM 16545</strain>
    </source>
</reference>
<sequence length="182" mass="20711">MKLYLLLFFNVLLFINVSCSPRVQVNTEPAAADFHLSNYQTFAFFDVDASGEALSSGYQQQVEYMKSEIAQQLQRRGLTPATDQPDLLINLGIVVNEEVQTRETNIVTDPPQYIGQRRYTWRSREVEVGRYREGTVSVHLVDNAQNELVWRGTAEGVLPRKSSEIQEQIAEGVEKLFSKVPQ</sequence>
<name>A0ABW4X0S8_9BACT</name>
<evidence type="ECO:0000313" key="3">
    <source>
        <dbReference type="EMBL" id="MFD2068231.1"/>
    </source>
</evidence>
<keyword evidence="4" id="KW-1185">Reference proteome</keyword>
<organism evidence="3 4">
    <name type="scientific">Pontibacter silvestris</name>
    <dbReference type="NCBI Taxonomy" id="2305183"/>
    <lineage>
        <taxon>Bacteria</taxon>
        <taxon>Pseudomonadati</taxon>
        <taxon>Bacteroidota</taxon>
        <taxon>Cytophagia</taxon>
        <taxon>Cytophagales</taxon>
        <taxon>Hymenobacteraceae</taxon>
        <taxon>Pontibacter</taxon>
    </lineage>
</organism>
<feature type="signal peptide" evidence="1">
    <location>
        <begin position="1"/>
        <end position="20"/>
    </location>
</feature>